<dbReference type="EMBL" id="CP020569">
    <property type="protein sequence ID" value="ARF53716.1"/>
    <property type="molecule type" value="Genomic_DNA"/>
</dbReference>
<evidence type="ECO:0000313" key="3">
    <source>
        <dbReference type="EMBL" id="ARF53716.1"/>
    </source>
</evidence>
<dbReference type="GO" id="GO:0004725">
    <property type="term" value="F:protein tyrosine phosphatase activity"/>
    <property type="evidence" value="ECO:0007669"/>
    <property type="project" value="TreeGrafter"/>
</dbReference>
<evidence type="ECO:0000256" key="1">
    <source>
        <dbReference type="SAM" id="Phobius"/>
    </source>
</evidence>
<feature type="transmembrane region" description="Helical" evidence="1">
    <location>
        <begin position="239"/>
        <end position="261"/>
    </location>
</feature>
<feature type="transmembrane region" description="Helical" evidence="1">
    <location>
        <begin position="281"/>
        <end position="301"/>
    </location>
</feature>
<feature type="transmembrane region" description="Helical" evidence="1">
    <location>
        <begin position="80"/>
        <end position="99"/>
    </location>
</feature>
<feature type="transmembrane region" description="Helical" evidence="1">
    <location>
        <begin position="313"/>
        <end position="336"/>
    </location>
</feature>
<dbReference type="InterPro" id="IPR050438">
    <property type="entry name" value="LMW_PTPase"/>
</dbReference>
<dbReference type="AlphaFoldDB" id="A0A1V0TL98"/>
<feature type="transmembrane region" description="Helical" evidence="1">
    <location>
        <begin position="175"/>
        <end position="194"/>
    </location>
</feature>
<feature type="transmembrane region" description="Helical" evidence="1">
    <location>
        <begin position="342"/>
        <end position="364"/>
    </location>
</feature>
<reference evidence="3 4" key="1">
    <citation type="submission" date="2017-04" db="EMBL/GenBank/DDBJ databases">
        <title>Complete Genome Sequence of Streptomyces gilvosporeus F607, a Capable Producer of Natamycin.</title>
        <authorList>
            <person name="Zong G."/>
            <person name="Zhong C."/>
            <person name="Fu J."/>
            <person name="Qin R."/>
            <person name="Cao G."/>
        </authorList>
    </citation>
    <scope>NUCLEOTIDE SEQUENCE [LARGE SCALE GENOMIC DNA]</scope>
    <source>
        <strain evidence="3 4">F607</strain>
    </source>
</reference>
<organism evidence="3 4">
    <name type="scientific">Streptomyces gilvosporeus</name>
    <dbReference type="NCBI Taxonomy" id="553510"/>
    <lineage>
        <taxon>Bacteria</taxon>
        <taxon>Bacillati</taxon>
        <taxon>Actinomycetota</taxon>
        <taxon>Actinomycetes</taxon>
        <taxon>Kitasatosporales</taxon>
        <taxon>Streptomycetaceae</taxon>
        <taxon>Streptomyces</taxon>
    </lineage>
</organism>
<dbReference type="SUPFAM" id="SSF52788">
    <property type="entry name" value="Phosphotyrosine protein phosphatases I"/>
    <property type="match status" value="1"/>
</dbReference>
<feature type="domain" description="Phosphotyrosine protein phosphatase I" evidence="2">
    <location>
        <begin position="376"/>
        <end position="519"/>
    </location>
</feature>
<evidence type="ECO:0000313" key="4">
    <source>
        <dbReference type="Proteomes" id="UP000192726"/>
    </source>
</evidence>
<accession>A0A1V0TL98</accession>
<sequence length="537" mass="56775">MSVAFALLRMCAPRVSCDIRAPLVPGLASLHAEARRRSRGSQLIWLTLGYFVSYIPYAMLVKALTSGALPGVPESVNGGVLLPAAALGQLAVMPVFLGLSGRWREMRARGVLGRHVLPVGGRETWAAGFFTALIIGTTTLNFTFTGASILLMLILMRGGVLVLSPVIDTIRRRRIAPSSWVALGFSLLAIGVSLADVNDYRLTIAAGLSVAVYLAGYTGRFEIMSRVAKKGKAEVDRRYFAEEHATSAVVQVLLLAVAALLGQPELRQGFTVFLGSTEAAYAFAIGVAYEVLFVFGTLIYLDRREYTWCVPANRAASLMSGVVASYGLVWLVALPAPGSGQLIALVFIVCAVAALSQPTVAVWWRTRRPKAEAGLLLFVCGGNTCRSPMAAALARARLASAGAASALRVSSAGLTVARRGAPMTNAARSALVELGVRRRDVRAHRSRPVTAQLCHASDAIYCMTSAQRDAVLSMAPGTADRTFCLDAAGDIPDPIGQPADAYRRCARRIQSAVTVRLGERLGAGFLAAGGGVPDAAS</sequence>
<dbReference type="Proteomes" id="UP000192726">
    <property type="component" value="Chromosome"/>
</dbReference>
<keyword evidence="1" id="KW-0812">Transmembrane</keyword>
<dbReference type="Gene3D" id="3.40.50.2300">
    <property type="match status" value="1"/>
</dbReference>
<dbReference type="Pfam" id="PF01451">
    <property type="entry name" value="LMWPc"/>
    <property type="match status" value="1"/>
</dbReference>
<keyword evidence="1" id="KW-0472">Membrane</keyword>
<protein>
    <recommendedName>
        <fullName evidence="2">Phosphotyrosine protein phosphatase I domain-containing protein</fullName>
    </recommendedName>
</protein>
<dbReference type="STRING" id="553510.B1H19_05565"/>
<feature type="transmembrane region" description="Helical" evidence="1">
    <location>
        <begin position="200"/>
        <end position="218"/>
    </location>
</feature>
<dbReference type="InterPro" id="IPR036196">
    <property type="entry name" value="Ptyr_pPase_sf"/>
</dbReference>
<name>A0A1V0TL98_9ACTN</name>
<feature type="transmembrane region" description="Helical" evidence="1">
    <location>
        <begin position="43"/>
        <end position="60"/>
    </location>
</feature>
<dbReference type="KEGG" id="sgv:B1H19_05565"/>
<dbReference type="PANTHER" id="PTHR11717">
    <property type="entry name" value="LOW MOLECULAR WEIGHT PROTEIN TYROSINE PHOSPHATASE"/>
    <property type="match status" value="1"/>
</dbReference>
<gene>
    <name evidence="3" type="ORF">B1H19_05565</name>
</gene>
<dbReference type="PANTHER" id="PTHR11717:SF31">
    <property type="entry name" value="LOW MOLECULAR WEIGHT PROTEIN-TYROSINE-PHOSPHATASE ETP-RELATED"/>
    <property type="match status" value="1"/>
</dbReference>
<feature type="transmembrane region" description="Helical" evidence="1">
    <location>
        <begin position="119"/>
        <end position="136"/>
    </location>
</feature>
<dbReference type="SMART" id="SM00226">
    <property type="entry name" value="LMWPc"/>
    <property type="match status" value="1"/>
</dbReference>
<feature type="transmembrane region" description="Helical" evidence="1">
    <location>
        <begin position="142"/>
        <end position="163"/>
    </location>
</feature>
<evidence type="ECO:0000259" key="2">
    <source>
        <dbReference type="SMART" id="SM00226"/>
    </source>
</evidence>
<keyword evidence="1" id="KW-1133">Transmembrane helix</keyword>
<dbReference type="InterPro" id="IPR023485">
    <property type="entry name" value="Ptyr_pPase"/>
</dbReference>
<keyword evidence="4" id="KW-1185">Reference proteome</keyword>
<proteinExistence type="predicted"/>